<evidence type="ECO:0000313" key="2">
    <source>
        <dbReference type="EMBL" id="OWR42469.1"/>
    </source>
</evidence>
<dbReference type="InterPro" id="IPR016024">
    <property type="entry name" value="ARM-type_fold"/>
</dbReference>
<gene>
    <name evidence="2" type="ORF">KGM_206004</name>
</gene>
<accession>A0A212ELX0</accession>
<dbReference type="Proteomes" id="UP000007151">
    <property type="component" value="Unassembled WGS sequence"/>
</dbReference>
<evidence type="ECO:0000259" key="1">
    <source>
        <dbReference type="Pfam" id="PF12530"/>
    </source>
</evidence>
<dbReference type="InterPro" id="IPR022542">
    <property type="entry name" value="FOCAD/RST1_DUF3730"/>
</dbReference>
<dbReference type="EMBL" id="AGBW02013975">
    <property type="protein sequence ID" value="OWR42469.1"/>
    <property type="molecule type" value="Genomic_DNA"/>
</dbReference>
<evidence type="ECO:0000313" key="3">
    <source>
        <dbReference type="Proteomes" id="UP000007151"/>
    </source>
</evidence>
<dbReference type="SUPFAM" id="SSF48371">
    <property type="entry name" value="ARM repeat"/>
    <property type="match status" value="1"/>
</dbReference>
<dbReference type="AlphaFoldDB" id="A0A212ELX0"/>
<keyword evidence="3" id="KW-1185">Reference proteome</keyword>
<feature type="domain" description="DUF3730" evidence="1">
    <location>
        <begin position="300"/>
        <end position="458"/>
    </location>
</feature>
<dbReference type="InParanoid" id="A0A212ELX0"/>
<dbReference type="KEGG" id="dpl:KGM_206004"/>
<dbReference type="FunCoup" id="A0A212ELX0">
    <property type="interactions" value="2"/>
</dbReference>
<proteinExistence type="predicted"/>
<reference evidence="2 3" key="1">
    <citation type="journal article" date="2011" name="Cell">
        <title>The monarch butterfly genome yields insights into long-distance migration.</title>
        <authorList>
            <person name="Zhan S."/>
            <person name="Merlin C."/>
            <person name="Boore J.L."/>
            <person name="Reppert S.M."/>
        </authorList>
    </citation>
    <scope>NUCLEOTIDE SEQUENCE [LARGE SCALE GENOMIC DNA]</scope>
    <source>
        <strain evidence="2">F-2</strain>
    </source>
</reference>
<sequence length="950" mass="106734">MIHGMDPRPCYSLVERVLSEGGRSAVAGLVIMMLGGNLVHTSALYLHELFHLCLNIITKYEFSTLCLNSFVALSLQWLHLPSYLTNNALKVSSKILEIHQNMNRPDSGLFMANMKNNAVFQEMVHVDRKLYIHYKLLDTWERLRDEPDRLSKWFDGLMRCDDRLKVELMPFIAGLALDGMGDERLVLAALQGLIQLVGFKKEVSVTLLPILLYKIANDPRPKVKLECLRGERPSAGVDLQQAEEQERSPDLAAHHDVHVGPALGPRGDIYRHPRGKPGFVDLSLIFDSVECYPCECHEISNSVRCFPYLQELLSDSSLHPHDLKWEVDIAKALAVRRICEIRPSSHGLELVPVVSLLLNRWERSSAGPVSLALEALRHLWQGAAVAPPGTWRALQPRLAKDNRIQVQISLCNLLAEAPGLRVSSAEYGELLQQTAARLWLFISDSDQPAVIGAACRALAGYKIEDYTLKDIPEVYRRTVKLPPSYCKTPSDAARKPEDVLDYVPCEVWPEVFKYTNQSALDCVQHLVSKLIGREIRGYRSGVYHEREGGKEGAGLSVSSVLRGVVEGLRKQMVSPTYDYSDAVLLAMLETLSSEFPKPLPPFDLTFLHEGLHRGAPMRARVVKLAARQASTAVSAKRLIENFLSAIDPGNCEESDILLFFEYLPILCRTMPPNHLRPPLERCLSDSFSRVRVKGQEETFIKQLNYIKECLDCDKIHDANRTLLSQLVESYFTVIDEDHVAWSAYLAACSSLVVSSVERMSSPSSWWEVSGALLRKASVLRARLAANRLAWINEIVDTAAGHVTEQEFTLRCFLPALQATDVDATNTREWFLQLMARTQVAFKETEEESARLYLCDVFFLSVVVFSGLWTLEADGEALVADRDARLGLAPAALGLLVDRDGWTDYTAQLLEWLCHTRSVTRHAGVSRCCRRSVLALRHTRAFHEHAVLMKL</sequence>
<dbReference type="Pfam" id="PF12530">
    <property type="entry name" value="DUF3730"/>
    <property type="match status" value="1"/>
</dbReference>
<protein>
    <recommendedName>
        <fullName evidence="1">DUF3730 domain-containing protein</fullName>
    </recommendedName>
</protein>
<organism evidence="2 3">
    <name type="scientific">Danaus plexippus plexippus</name>
    <dbReference type="NCBI Taxonomy" id="278856"/>
    <lineage>
        <taxon>Eukaryota</taxon>
        <taxon>Metazoa</taxon>
        <taxon>Ecdysozoa</taxon>
        <taxon>Arthropoda</taxon>
        <taxon>Hexapoda</taxon>
        <taxon>Insecta</taxon>
        <taxon>Pterygota</taxon>
        <taxon>Neoptera</taxon>
        <taxon>Endopterygota</taxon>
        <taxon>Lepidoptera</taxon>
        <taxon>Glossata</taxon>
        <taxon>Ditrysia</taxon>
        <taxon>Papilionoidea</taxon>
        <taxon>Nymphalidae</taxon>
        <taxon>Danainae</taxon>
        <taxon>Danaini</taxon>
        <taxon>Danaina</taxon>
        <taxon>Danaus</taxon>
        <taxon>Danaus</taxon>
    </lineage>
</organism>
<dbReference type="eggNOG" id="ENOG502QQKG">
    <property type="taxonomic scope" value="Eukaryota"/>
</dbReference>
<comment type="caution">
    <text evidence="2">The sequence shown here is derived from an EMBL/GenBank/DDBJ whole genome shotgun (WGS) entry which is preliminary data.</text>
</comment>
<name>A0A212ELX0_DANPL</name>